<reference evidence="1" key="1">
    <citation type="journal article" date="2019" name="Int. J. Biol. Macromol.">
        <title>Characterization and comparative analysis of six complete mitochondrial genomes from ectomycorrhizal fungi of the Lactarius genus and phylogenetic analysis of the Agaricomycetes.</title>
        <authorList>
            <person name="Li Q."/>
            <person name="Wang Q."/>
            <person name="Jin X."/>
            <person name="Chen Z."/>
            <person name="Xiong C."/>
            <person name="Li P."/>
            <person name="Liu Q."/>
            <person name="Huang W."/>
        </authorList>
    </citation>
    <scope>NUCLEOTIDE SEQUENCE</scope>
</reference>
<dbReference type="GeneID" id="37500555"/>
<gene>
    <name evidence="1" type="primary">orf148</name>
</gene>
<dbReference type="RefSeq" id="YP_009498177.1">
    <property type="nucleotide sequence ID" value="NC_038054.1"/>
</dbReference>
<protein>
    <submittedName>
        <fullName evidence="1">Uncharacterized protein</fullName>
    </submittedName>
</protein>
<dbReference type="EMBL" id="MH319474">
    <property type="protein sequence ID" value="AWX52884.1"/>
    <property type="molecule type" value="Genomic_DNA"/>
</dbReference>
<evidence type="ECO:0000313" key="1">
    <source>
        <dbReference type="EMBL" id="AWX52884.1"/>
    </source>
</evidence>
<geneLocation type="mitochondrion" evidence="1"/>
<accession>A0A2Z4M8T5</accession>
<dbReference type="AlphaFoldDB" id="A0A2Z4M8T5"/>
<keyword evidence="1" id="KW-0496">Mitochondrion</keyword>
<proteinExistence type="predicted"/>
<sequence>MGITNLKSDQIQYLSDIYYNNRLIVTNSSKYIILPDYDSNTIASFLKTLKETKDYLVIIEYISSKLYYDTKNPTITLTKPLVIRKDIDPRSLENFIDKKIELVFDSYYLDDSFLSKWGDIDGPAIKIEYTEIDHLSVVIPIKCTSEVI</sequence>
<organism evidence="1">
    <name type="scientific">Lactifluus volemus</name>
    <dbReference type="NCBI Taxonomy" id="71967"/>
    <lineage>
        <taxon>Eukaryota</taxon>
        <taxon>Fungi</taxon>
        <taxon>Dikarya</taxon>
        <taxon>Basidiomycota</taxon>
        <taxon>Agaricomycotina</taxon>
        <taxon>Agaricomycetes</taxon>
        <taxon>Russulales</taxon>
        <taxon>Russulaceae</taxon>
        <taxon>Lactifluus</taxon>
    </lineage>
</organism>
<name>A0A2Z4M8T5_9AGAM</name>